<dbReference type="InterPro" id="IPR017893">
    <property type="entry name" value="DBB_domain"/>
</dbReference>
<dbReference type="OrthoDB" id="8192811at2759"/>
<evidence type="ECO:0000256" key="1">
    <source>
        <dbReference type="ARBA" id="ARBA00022553"/>
    </source>
</evidence>
<feature type="compositionally biased region" description="Basic residues" evidence="2">
    <location>
        <begin position="834"/>
        <end position="844"/>
    </location>
</feature>
<dbReference type="SMART" id="SM01282">
    <property type="entry name" value="DBB"/>
    <property type="match status" value="1"/>
</dbReference>
<keyword evidence="5" id="KW-1185">Reference proteome</keyword>
<comment type="caution">
    <text evidence="4">The sequence shown here is derived from an EMBL/GenBank/DDBJ whole genome shotgun (WGS) entry which is preliminary data.</text>
</comment>
<evidence type="ECO:0000313" key="5">
    <source>
        <dbReference type="Proteomes" id="UP000502823"/>
    </source>
</evidence>
<dbReference type="EMBL" id="BLKM01000977">
    <property type="protein sequence ID" value="GFG39694.1"/>
    <property type="molecule type" value="Genomic_DNA"/>
</dbReference>
<feature type="region of interest" description="Disordered" evidence="2">
    <location>
        <begin position="893"/>
        <end position="947"/>
    </location>
</feature>
<dbReference type="InParanoid" id="A0A6L2Q5N0"/>
<feature type="compositionally biased region" description="Polar residues" evidence="2">
    <location>
        <begin position="901"/>
        <end position="921"/>
    </location>
</feature>
<organism evidence="4 5">
    <name type="scientific">Coptotermes formosanus</name>
    <name type="common">Formosan subterranean termite</name>
    <dbReference type="NCBI Taxonomy" id="36987"/>
    <lineage>
        <taxon>Eukaryota</taxon>
        <taxon>Metazoa</taxon>
        <taxon>Ecdysozoa</taxon>
        <taxon>Arthropoda</taxon>
        <taxon>Hexapoda</taxon>
        <taxon>Insecta</taxon>
        <taxon>Pterygota</taxon>
        <taxon>Neoptera</taxon>
        <taxon>Polyneoptera</taxon>
        <taxon>Dictyoptera</taxon>
        <taxon>Blattodea</taxon>
        <taxon>Blattoidea</taxon>
        <taxon>Termitoidae</taxon>
        <taxon>Rhinotermitidae</taxon>
        <taxon>Coptotermes</taxon>
    </lineage>
</organism>
<feature type="region of interest" description="Disordered" evidence="2">
    <location>
        <begin position="830"/>
        <end position="858"/>
    </location>
</feature>
<dbReference type="Proteomes" id="UP000502823">
    <property type="component" value="Unassembled WGS sequence"/>
</dbReference>
<feature type="domain" description="DBB" evidence="3">
    <location>
        <begin position="220"/>
        <end position="357"/>
    </location>
</feature>
<gene>
    <name evidence="4" type="ORF">Cfor_10417</name>
</gene>
<feature type="compositionally biased region" description="Pro residues" evidence="2">
    <location>
        <begin position="937"/>
        <end position="947"/>
    </location>
</feature>
<dbReference type="FunCoup" id="A0A6L2Q5N0">
    <property type="interactions" value="25"/>
</dbReference>
<dbReference type="PANTHER" id="PTHR16267:SF11">
    <property type="entry name" value="STUMPS, ISOFORM E"/>
    <property type="match status" value="1"/>
</dbReference>
<evidence type="ECO:0000256" key="2">
    <source>
        <dbReference type="SAM" id="MobiDB-lite"/>
    </source>
</evidence>
<dbReference type="Gene3D" id="3.40.50.10140">
    <property type="entry name" value="Toll/interleukin-1 receptor homology (TIR) domain"/>
    <property type="match status" value="1"/>
</dbReference>
<dbReference type="GO" id="GO:0005068">
    <property type="term" value="F:transmembrane receptor protein tyrosine kinase adaptor activity"/>
    <property type="evidence" value="ECO:0007669"/>
    <property type="project" value="TreeGrafter"/>
</dbReference>
<dbReference type="PANTHER" id="PTHR16267">
    <property type="entry name" value="BANK1/PIK3AP1 FAMILY MEMBER"/>
    <property type="match status" value="1"/>
</dbReference>
<dbReference type="InterPro" id="IPR052446">
    <property type="entry name" value="B-cell_PI3K-Signaling_Adptrs"/>
</dbReference>
<dbReference type="AlphaFoldDB" id="A0A6L2Q5N0"/>
<keyword evidence="1" id="KW-0597">Phosphoprotein</keyword>
<feature type="region of interest" description="Disordered" evidence="2">
    <location>
        <begin position="631"/>
        <end position="743"/>
    </location>
</feature>
<name>A0A6L2Q5N0_COPFO</name>
<dbReference type="GO" id="GO:0005104">
    <property type="term" value="F:fibroblast growth factor receptor binding"/>
    <property type="evidence" value="ECO:0007669"/>
    <property type="project" value="TreeGrafter"/>
</dbReference>
<dbReference type="GO" id="GO:0005829">
    <property type="term" value="C:cytosol"/>
    <property type="evidence" value="ECO:0007669"/>
    <property type="project" value="TreeGrafter"/>
</dbReference>
<feature type="compositionally biased region" description="Low complexity" evidence="2">
    <location>
        <begin position="687"/>
        <end position="712"/>
    </location>
</feature>
<dbReference type="PROSITE" id="PS51376">
    <property type="entry name" value="DBB"/>
    <property type="match status" value="1"/>
</dbReference>
<proteinExistence type="predicted"/>
<evidence type="ECO:0000259" key="3">
    <source>
        <dbReference type="PROSITE" id="PS51376"/>
    </source>
</evidence>
<evidence type="ECO:0000313" key="4">
    <source>
        <dbReference type="EMBL" id="GFG39694.1"/>
    </source>
</evidence>
<dbReference type="Pfam" id="PF14545">
    <property type="entry name" value="DBB"/>
    <property type="match status" value="1"/>
</dbReference>
<feature type="compositionally biased region" description="Basic and acidic residues" evidence="2">
    <location>
        <begin position="721"/>
        <end position="730"/>
    </location>
</feature>
<dbReference type="InterPro" id="IPR035897">
    <property type="entry name" value="Toll_tir_struct_dom_sf"/>
</dbReference>
<accession>A0A6L2Q5N0</accession>
<reference evidence="5" key="1">
    <citation type="submission" date="2020-01" db="EMBL/GenBank/DDBJ databases">
        <title>Draft genome sequence of the Termite Coptotermes fromosanus.</title>
        <authorList>
            <person name="Itakura S."/>
            <person name="Yosikawa Y."/>
            <person name="Umezawa K."/>
        </authorList>
    </citation>
    <scope>NUCLEOTIDE SEQUENCE [LARGE SCALE GENOMIC DNA]</scope>
</reference>
<dbReference type="Pfam" id="PF18567">
    <property type="entry name" value="TIR_3"/>
    <property type="match status" value="1"/>
</dbReference>
<sequence>MVCPIDVAGHPQWLQGLYWVLLPEGPLRWSQSDCVLAWRRPFSAGGAGSRAADMDDILIVSSQQSQAAALWVNYLQVCFSQINKSRKKPPFKIMCMYLEDVVGPHVVPHAIEAKMTGVKLQIVILCPQFLHHIYENPGPATTLGRLLQPDRVLAMLLGVDESAVTEQHRAALISYPQWQHIPVKDQDQRSVSKFLQEALDIMTRVWHQQTLRTEKALFSVIPKKVKEDQNKVIVLLNEPIEKEDKLKITVDKNGELLEVSPIKRRNPFTLYFQMPGNCLEVSMLVSVHVEKNGQALGYRQVKCESRMRELDQILRSCDNPLEFMCQTLGFSPGDREHLDNFLVLAFQRNLPPQFNLLHISGPPHHHRTRTSPEEYPTLLHFAARYGLEKFVWQLLECPGGEYACEIRNACELTPAEMAEAAGHSKLASTLRGYMQMTEFTSTYSYMKIMSEGKPTSTDFNETEYHQPRPLSQTYQIPPAARGLVDNYQIPPTARPYLPPRNEIGYMEMHSPGKQSVEYLNTAAANTEMPATPIRSPSPVHMLPKSDTLDQHSLEGEKFSVSGNAKKVPEQYGAQEELVEILNDFKNNVFSIAEIETLVVNWQKRNDVQQSFKDKQEQLNQMREEYERLQQRMKESMKRPTPFERIRNLFRGKPRETKESSHGPSGSCQGDGGKTNDSESLPVCQRPSSSLSLHSISSSSSSSGRMSTASACSAASLGDSGTHSDLEDRKTCPSAFDARNPSGGAKFGIQSYEVPPPPRPLRGLYVSPQYTPASLQQQMTPSPACCTANNSSIENRPPWPSPRPDLEFELSSGSFANSEDANSFTKTTMILRSPTNKRRSHRNKKNGGEQHTLGDGGDCEYLELQDNPPGDSSLEDYVNVPGVMSLNASTAETVTGVKSEEGSSQMKLGTIGTVSPTPSDNSELPEYVNVQVPSSEPCLPPPVPPRKK</sequence>
<feature type="compositionally biased region" description="Basic and acidic residues" evidence="2">
    <location>
        <begin position="631"/>
        <end position="660"/>
    </location>
</feature>
<dbReference type="InterPro" id="IPR041340">
    <property type="entry name" value="PIK3AP1_TIR"/>
</dbReference>
<protein>
    <recommendedName>
        <fullName evidence="3">DBB domain-containing protein</fullName>
    </recommendedName>
</protein>